<name>A0A9P5E402_9HYPO</name>
<dbReference type="Proteomes" id="UP000730481">
    <property type="component" value="Unassembled WGS sequence"/>
</dbReference>
<evidence type="ECO:0000313" key="1">
    <source>
        <dbReference type="EMBL" id="KAF4343978.1"/>
    </source>
</evidence>
<proteinExistence type="predicted"/>
<organism evidence="1 2">
    <name type="scientific">Fusarium beomiforme</name>
    <dbReference type="NCBI Taxonomy" id="44412"/>
    <lineage>
        <taxon>Eukaryota</taxon>
        <taxon>Fungi</taxon>
        <taxon>Dikarya</taxon>
        <taxon>Ascomycota</taxon>
        <taxon>Pezizomycotina</taxon>
        <taxon>Sordariomycetes</taxon>
        <taxon>Hypocreomycetidae</taxon>
        <taxon>Hypocreales</taxon>
        <taxon>Nectriaceae</taxon>
        <taxon>Fusarium</taxon>
        <taxon>Fusarium burgessii species complex</taxon>
    </lineage>
</organism>
<protein>
    <submittedName>
        <fullName evidence="1">Uncharacterized protein</fullName>
    </submittedName>
</protein>
<comment type="caution">
    <text evidence="1">The sequence shown here is derived from an EMBL/GenBank/DDBJ whole genome shotgun (WGS) entry which is preliminary data.</text>
</comment>
<accession>A0A9P5E402</accession>
<reference evidence="1" key="2">
    <citation type="submission" date="2020-02" db="EMBL/GenBank/DDBJ databases">
        <title>Identification and distribution of gene clusters putatively required for synthesis of sphingolipid metabolism inhibitors in phylogenetically diverse species of the filamentous fungus Fusarium.</title>
        <authorList>
            <person name="Kim H.-S."/>
            <person name="Busman M."/>
            <person name="Brown D.W."/>
            <person name="Divon H."/>
            <person name="Uhlig S."/>
            <person name="Proctor R.H."/>
        </authorList>
    </citation>
    <scope>NUCLEOTIDE SEQUENCE</scope>
    <source>
        <strain evidence="1">NRRL 25174</strain>
    </source>
</reference>
<gene>
    <name evidence="1" type="ORF">FBEOM_2085</name>
</gene>
<reference evidence="1" key="1">
    <citation type="journal article" date="2017" name="Mycologia">
        <title>Fusarium algeriense, sp. nov., a novel toxigenic crown rot pathogen of durum wheat from Algeria is nested in the Fusarium burgessii species complex.</title>
        <authorList>
            <person name="Laraba I."/>
            <person name="Keddad A."/>
            <person name="Boureghda H."/>
            <person name="Abdallah N."/>
            <person name="Vaughan M.M."/>
            <person name="Proctor R.H."/>
            <person name="Busman M."/>
            <person name="O'Donnell K."/>
        </authorList>
    </citation>
    <scope>NUCLEOTIDE SEQUENCE</scope>
    <source>
        <strain evidence="1">NRRL 25174</strain>
    </source>
</reference>
<dbReference type="EMBL" id="PVQB02000071">
    <property type="protein sequence ID" value="KAF4343978.1"/>
    <property type="molecule type" value="Genomic_DNA"/>
</dbReference>
<keyword evidence="2" id="KW-1185">Reference proteome</keyword>
<dbReference type="AlphaFoldDB" id="A0A9P5E402"/>
<evidence type="ECO:0000313" key="2">
    <source>
        <dbReference type="Proteomes" id="UP000730481"/>
    </source>
</evidence>
<sequence length="116" mass="12439">MKPSTILLAMANTALAGNLPRFVRNADLAFVPIRLMRIATKTRTAILPVRRTGNATPTIAKEEDATIAAILTIQARPHHHSSLQEHNAPDSAINAVNLSVEDWGGNGPFPVEQPSA</sequence>
<dbReference type="OrthoDB" id="5046252at2759"/>